<keyword evidence="1" id="KW-1133">Transmembrane helix</keyword>
<keyword evidence="1" id="KW-0472">Membrane</keyword>
<evidence type="ECO:0000256" key="1">
    <source>
        <dbReference type="SAM" id="Phobius"/>
    </source>
</evidence>
<reference evidence="2 3" key="1">
    <citation type="submission" date="2020-07" db="EMBL/GenBank/DDBJ databases">
        <title>Sequencing the genomes of 1000 actinobacteria strains.</title>
        <authorList>
            <person name="Klenk H.-P."/>
        </authorList>
    </citation>
    <scope>NUCLEOTIDE SEQUENCE [LARGE SCALE GENOMIC DNA]</scope>
    <source>
        <strain evidence="2 3">DSM 44065</strain>
    </source>
</reference>
<feature type="transmembrane region" description="Helical" evidence="1">
    <location>
        <begin position="9"/>
        <end position="36"/>
    </location>
</feature>
<sequence length="68" mass="7153">MADSARRSALLPVSVVMFALGLLAIVAIFVLFALGYQDLPVWLNLTTLLCPVGLAVGVVGAIATARRR</sequence>
<protein>
    <submittedName>
        <fullName evidence="2">Nitrogen fixation-related uncharacterized protein</fullName>
    </submittedName>
</protein>
<dbReference type="RefSeq" id="WP_179716700.1">
    <property type="nucleotide sequence ID" value="NZ_BAABFH010000001.1"/>
</dbReference>
<feature type="transmembrane region" description="Helical" evidence="1">
    <location>
        <begin position="42"/>
        <end position="65"/>
    </location>
</feature>
<proteinExistence type="predicted"/>
<dbReference type="AlphaFoldDB" id="A0A853ANM0"/>
<accession>A0A853ANM0</accession>
<evidence type="ECO:0000313" key="3">
    <source>
        <dbReference type="Proteomes" id="UP000587002"/>
    </source>
</evidence>
<dbReference type="EMBL" id="JACCFJ010000001">
    <property type="protein sequence ID" value="NYI81571.1"/>
    <property type="molecule type" value="Genomic_DNA"/>
</dbReference>
<name>A0A853ANM0_9PSEU</name>
<dbReference type="Proteomes" id="UP000587002">
    <property type="component" value="Unassembled WGS sequence"/>
</dbReference>
<organism evidence="2 3">
    <name type="scientific">Saccharopolyspora hordei</name>
    <dbReference type="NCBI Taxonomy" id="1838"/>
    <lineage>
        <taxon>Bacteria</taxon>
        <taxon>Bacillati</taxon>
        <taxon>Actinomycetota</taxon>
        <taxon>Actinomycetes</taxon>
        <taxon>Pseudonocardiales</taxon>
        <taxon>Pseudonocardiaceae</taxon>
        <taxon>Saccharopolyspora</taxon>
    </lineage>
</organism>
<gene>
    <name evidence="2" type="ORF">HNR68_000201</name>
</gene>
<keyword evidence="3" id="KW-1185">Reference proteome</keyword>
<keyword evidence="1" id="KW-0812">Transmembrane</keyword>
<evidence type="ECO:0000313" key="2">
    <source>
        <dbReference type="EMBL" id="NYI81571.1"/>
    </source>
</evidence>
<comment type="caution">
    <text evidence="2">The sequence shown here is derived from an EMBL/GenBank/DDBJ whole genome shotgun (WGS) entry which is preliminary data.</text>
</comment>